<dbReference type="InterPro" id="IPR006684">
    <property type="entry name" value="YbgC/YbaW"/>
</dbReference>
<name>A0A3N7HJF0_9BURK</name>
<keyword evidence="1 3" id="KW-0378">Hydrolase</keyword>
<dbReference type="EMBL" id="QUSW01000008">
    <property type="protein sequence ID" value="RQP22187.1"/>
    <property type="molecule type" value="Genomic_DNA"/>
</dbReference>
<dbReference type="Proteomes" id="UP000267464">
    <property type="component" value="Unassembled WGS sequence"/>
</dbReference>
<evidence type="ECO:0000313" key="4">
    <source>
        <dbReference type="Proteomes" id="UP000267464"/>
    </source>
</evidence>
<reference evidence="3 4" key="2">
    <citation type="submission" date="2018-12" db="EMBL/GenBank/DDBJ databases">
        <title>Rhizobacter gummiphilus sp. nov., a rubber-degrading bacterium isolated from the soil of a botanical garden in Japan.</title>
        <authorList>
            <person name="Shunsuke S.S."/>
        </authorList>
    </citation>
    <scope>NUCLEOTIDE SEQUENCE [LARGE SCALE GENOMIC DNA]</scope>
    <source>
        <strain evidence="3 4">S-16</strain>
    </source>
</reference>
<dbReference type="NCBIfam" id="TIGR00051">
    <property type="entry name" value="YbgC/FadM family acyl-CoA thioesterase"/>
    <property type="match status" value="1"/>
</dbReference>
<sequence>MKRAEFRFADRIRVRWAEIDAQKIVFNGHYLTYIDTAVGAYWRALAMPYQETMQYLGGDLYVRKATLEYEGSAHYDDVLDVGIRTGRIGTSSMVIHAGIFRAEELLVSGELVYVFADPATQTSKPVPQELRDVLQAFEAGKPMVDVRVGSWSELGKEASAIRTAVFVQEQKIPAEMEWDSADETCVHAVAVNHFGMPLATGRLLEHVPGVAKIGRMAVAKSMRGSRVGRSVLEALMQVARTQGQHEVVLHAQTSAAPFYSRSGFVQRGPVFEEAGIPHVEMVRAL</sequence>
<dbReference type="GO" id="GO:0016790">
    <property type="term" value="F:thiolester hydrolase activity"/>
    <property type="evidence" value="ECO:0007669"/>
    <property type="project" value="UniProtKB-ARBA"/>
</dbReference>
<reference evidence="3 4" key="1">
    <citation type="submission" date="2018-08" db="EMBL/GenBank/DDBJ databases">
        <authorList>
            <person name="Khan S.A."/>
            <person name="Jeon C.O."/>
            <person name="Chun B.H."/>
            <person name="Jeong S.E."/>
        </authorList>
    </citation>
    <scope>NUCLEOTIDE SEQUENCE [LARGE SCALE GENOMIC DNA]</scope>
    <source>
        <strain evidence="3 4">S-16</strain>
    </source>
</reference>
<dbReference type="SUPFAM" id="SSF55729">
    <property type="entry name" value="Acyl-CoA N-acyltransferases (Nat)"/>
    <property type="match status" value="1"/>
</dbReference>
<comment type="caution">
    <text evidence="3">The sequence shown here is derived from an EMBL/GenBank/DDBJ whole genome shotgun (WGS) entry which is preliminary data.</text>
</comment>
<dbReference type="InterPro" id="IPR039143">
    <property type="entry name" value="GNPNAT1-like"/>
</dbReference>
<protein>
    <submittedName>
        <fullName evidence="3">YbgC/FadM family acyl-CoA thioesterase</fullName>
        <ecNumber evidence="3">3.1.2.-</ecNumber>
    </submittedName>
</protein>
<dbReference type="CDD" id="cd00586">
    <property type="entry name" value="4HBT"/>
    <property type="match status" value="1"/>
</dbReference>
<evidence type="ECO:0000256" key="1">
    <source>
        <dbReference type="ARBA" id="ARBA00022801"/>
    </source>
</evidence>
<dbReference type="SUPFAM" id="SSF54637">
    <property type="entry name" value="Thioesterase/thiol ester dehydrase-isomerase"/>
    <property type="match status" value="1"/>
</dbReference>
<dbReference type="Pfam" id="PF13673">
    <property type="entry name" value="Acetyltransf_10"/>
    <property type="match status" value="1"/>
</dbReference>
<dbReference type="PROSITE" id="PS51186">
    <property type="entry name" value="GNAT"/>
    <property type="match status" value="1"/>
</dbReference>
<dbReference type="CDD" id="cd04301">
    <property type="entry name" value="NAT_SF"/>
    <property type="match status" value="1"/>
</dbReference>
<dbReference type="OrthoDB" id="9796171at2"/>
<evidence type="ECO:0000313" key="3">
    <source>
        <dbReference type="EMBL" id="RQP22187.1"/>
    </source>
</evidence>
<proteinExistence type="predicted"/>
<dbReference type="InterPro" id="IPR016181">
    <property type="entry name" value="Acyl_CoA_acyltransferase"/>
</dbReference>
<gene>
    <name evidence="3" type="ORF">DZC73_24620</name>
</gene>
<keyword evidence="4" id="KW-1185">Reference proteome</keyword>
<dbReference type="EC" id="3.1.2.-" evidence="3"/>
<dbReference type="PANTHER" id="PTHR13355:SF11">
    <property type="entry name" value="GLUCOSAMINE 6-PHOSPHATE N-ACETYLTRANSFERASE"/>
    <property type="match status" value="1"/>
</dbReference>
<accession>A0A3N7HJF0</accession>
<dbReference type="RefSeq" id="WP_124543033.1">
    <property type="nucleotide sequence ID" value="NZ_QUSW01000008.1"/>
</dbReference>
<dbReference type="Gene3D" id="3.10.129.10">
    <property type="entry name" value="Hotdog Thioesterase"/>
    <property type="match status" value="1"/>
</dbReference>
<dbReference type="PANTHER" id="PTHR13355">
    <property type="entry name" value="GLUCOSAMINE 6-PHOSPHATE N-ACETYLTRANSFERASE"/>
    <property type="match status" value="1"/>
</dbReference>
<dbReference type="Gene3D" id="3.40.630.30">
    <property type="match status" value="1"/>
</dbReference>
<dbReference type="AlphaFoldDB" id="A0A3N7HJF0"/>
<dbReference type="Pfam" id="PF03061">
    <property type="entry name" value="4HBT"/>
    <property type="match status" value="1"/>
</dbReference>
<organism evidence="3 4">
    <name type="scientific">Piscinibacter terrae</name>
    <dbReference type="NCBI Taxonomy" id="2496871"/>
    <lineage>
        <taxon>Bacteria</taxon>
        <taxon>Pseudomonadati</taxon>
        <taxon>Pseudomonadota</taxon>
        <taxon>Betaproteobacteria</taxon>
        <taxon>Burkholderiales</taxon>
        <taxon>Sphaerotilaceae</taxon>
        <taxon>Piscinibacter</taxon>
    </lineage>
</organism>
<dbReference type="InterPro" id="IPR029069">
    <property type="entry name" value="HotDog_dom_sf"/>
</dbReference>
<dbReference type="InterPro" id="IPR000182">
    <property type="entry name" value="GNAT_dom"/>
</dbReference>
<dbReference type="GO" id="GO:0004343">
    <property type="term" value="F:glucosamine 6-phosphate N-acetyltransferase activity"/>
    <property type="evidence" value="ECO:0007669"/>
    <property type="project" value="TreeGrafter"/>
</dbReference>
<feature type="domain" description="N-acetyltransferase" evidence="2">
    <location>
        <begin position="144"/>
        <end position="285"/>
    </location>
</feature>
<dbReference type="InterPro" id="IPR006683">
    <property type="entry name" value="Thioestr_dom"/>
</dbReference>
<evidence type="ECO:0000259" key="2">
    <source>
        <dbReference type="PROSITE" id="PS51186"/>
    </source>
</evidence>